<dbReference type="SUPFAM" id="SSF161098">
    <property type="entry name" value="MetI-like"/>
    <property type="match status" value="1"/>
</dbReference>
<feature type="transmembrane region" description="Helical" evidence="7">
    <location>
        <begin position="119"/>
        <end position="139"/>
    </location>
</feature>
<protein>
    <submittedName>
        <fullName evidence="9">ABC transporter permease subunit</fullName>
    </submittedName>
</protein>
<dbReference type="PANTHER" id="PTHR30151">
    <property type="entry name" value="ALKANE SULFONATE ABC TRANSPORTER-RELATED, MEMBRANE SUBUNIT"/>
    <property type="match status" value="1"/>
</dbReference>
<comment type="subcellular location">
    <subcellularLocation>
        <location evidence="1 7">Cell membrane</location>
        <topology evidence="1 7">Multi-pass membrane protein</topology>
    </subcellularLocation>
</comment>
<evidence type="ECO:0000256" key="7">
    <source>
        <dbReference type="RuleBase" id="RU363032"/>
    </source>
</evidence>
<comment type="caution">
    <text evidence="9">The sequence shown here is derived from an EMBL/GenBank/DDBJ whole genome shotgun (WGS) entry which is preliminary data.</text>
</comment>
<evidence type="ECO:0000313" key="9">
    <source>
        <dbReference type="EMBL" id="HJC41940.1"/>
    </source>
</evidence>
<reference evidence="9" key="1">
    <citation type="journal article" date="2021" name="PeerJ">
        <title>Extensive microbial diversity within the chicken gut microbiome revealed by metagenomics and culture.</title>
        <authorList>
            <person name="Gilroy R."/>
            <person name="Ravi A."/>
            <person name="Getino M."/>
            <person name="Pursley I."/>
            <person name="Horton D.L."/>
            <person name="Alikhan N.F."/>
            <person name="Baker D."/>
            <person name="Gharbi K."/>
            <person name="Hall N."/>
            <person name="Watson M."/>
            <person name="Adriaenssens E.M."/>
            <person name="Foster-Nyarko E."/>
            <person name="Jarju S."/>
            <person name="Secka A."/>
            <person name="Antonio M."/>
            <person name="Oren A."/>
            <person name="Chaudhuri R.R."/>
            <person name="La Ragione R."/>
            <person name="Hildebrand F."/>
            <person name="Pallen M.J."/>
        </authorList>
    </citation>
    <scope>NUCLEOTIDE SEQUENCE</scope>
    <source>
        <strain evidence="9">CHK186-1790</strain>
    </source>
</reference>
<feature type="transmembrane region" description="Helical" evidence="7">
    <location>
        <begin position="91"/>
        <end position="113"/>
    </location>
</feature>
<evidence type="ECO:0000259" key="8">
    <source>
        <dbReference type="PROSITE" id="PS50928"/>
    </source>
</evidence>
<keyword evidence="6 7" id="KW-0472">Membrane</keyword>
<evidence type="ECO:0000256" key="2">
    <source>
        <dbReference type="ARBA" id="ARBA00022448"/>
    </source>
</evidence>
<keyword evidence="3" id="KW-1003">Cell membrane</keyword>
<feature type="transmembrane region" description="Helical" evidence="7">
    <location>
        <begin position="57"/>
        <end position="79"/>
    </location>
</feature>
<dbReference type="Gene3D" id="1.10.3720.10">
    <property type="entry name" value="MetI-like"/>
    <property type="match status" value="1"/>
</dbReference>
<dbReference type="Pfam" id="PF00528">
    <property type="entry name" value="BPD_transp_1"/>
    <property type="match status" value="1"/>
</dbReference>
<dbReference type="CDD" id="cd06261">
    <property type="entry name" value="TM_PBP2"/>
    <property type="match status" value="1"/>
</dbReference>
<evidence type="ECO:0000256" key="5">
    <source>
        <dbReference type="ARBA" id="ARBA00022989"/>
    </source>
</evidence>
<keyword evidence="5 7" id="KW-1133">Transmembrane helix</keyword>
<evidence type="ECO:0000256" key="4">
    <source>
        <dbReference type="ARBA" id="ARBA00022692"/>
    </source>
</evidence>
<evidence type="ECO:0000256" key="3">
    <source>
        <dbReference type="ARBA" id="ARBA00022475"/>
    </source>
</evidence>
<dbReference type="GO" id="GO:0055085">
    <property type="term" value="P:transmembrane transport"/>
    <property type="evidence" value="ECO:0007669"/>
    <property type="project" value="InterPro"/>
</dbReference>
<gene>
    <name evidence="9" type="ORF">H9701_10380</name>
</gene>
<dbReference type="InterPro" id="IPR035906">
    <property type="entry name" value="MetI-like_sf"/>
</dbReference>
<organism evidence="9 10">
    <name type="scientific">Candidatus Intestinimonas pullistercoris</name>
    <dbReference type="NCBI Taxonomy" id="2838623"/>
    <lineage>
        <taxon>Bacteria</taxon>
        <taxon>Bacillati</taxon>
        <taxon>Bacillota</taxon>
        <taxon>Clostridia</taxon>
        <taxon>Eubacteriales</taxon>
        <taxon>Intestinimonas</taxon>
    </lineage>
</organism>
<evidence type="ECO:0000313" key="10">
    <source>
        <dbReference type="Proteomes" id="UP000823882"/>
    </source>
</evidence>
<feature type="transmembrane region" description="Helical" evidence="7">
    <location>
        <begin position="244"/>
        <end position="262"/>
    </location>
</feature>
<accession>A0A9D2T1R9</accession>
<name>A0A9D2T1R9_9FIRM</name>
<feature type="domain" description="ABC transmembrane type-1" evidence="8">
    <location>
        <begin position="78"/>
        <end position="262"/>
    </location>
</feature>
<evidence type="ECO:0000256" key="6">
    <source>
        <dbReference type="ARBA" id="ARBA00023136"/>
    </source>
</evidence>
<keyword evidence="2 7" id="KW-0813">Transport</keyword>
<evidence type="ECO:0000256" key="1">
    <source>
        <dbReference type="ARBA" id="ARBA00004651"/>
    </source>
</evidence>
<proteinExistence type="inferred from homology"/>
<dbReference type="GO" id="GO:0005886">
    <property type="term" value="C:plasma membrane"/>
    <property type="evidence" value="ECO:0007669"/>
    <property type="project" value="UniProtKB-SubCell"/>
</dbReference>
<dbReference type="PROSITE" id="PS50928">
    <property type="entry name" value="ABC_TM1"/>
    <property type="match status" value="1"/>
</dbReference>
<dbReference type="Proteomes" id="UP000823882">
    <property type="component" value="Unassembled WGS sequence"/>
</dbReference>
<sequence>MWKKAGRLLLPLVFWLAVWELLALAVDHRALGEAWALWRQTGEAAGLMDCLLYGQRFILPAPLGVAAALAELAGTAAFWQTALLSLARVFGGLLAGVAIGTLLAVLTSAFRWADILLSPAVRVIRAVPVASFIILVLLWVDRDLVPVVISALMVLPVVWGNVSRGTAEADGQLLELARAYRFGRWKTVRLVYVPSVLPYFASAFRTALGLAWKAGVAAEVLCLPKAAIGTQVYNAKIYLETPDLFAWTLVVLALSFALEGILGKLLIKLEGKGGAPCASGD</sequence>
<dbReference type="InterPro" id="IPR000515">
    <property type="entry name" value="MetI-like"/>
</dbReference>
<dbReference type="AlphaFoldDB" id="A0A9D2T1R9"/>
<comment type="similarity">
    <text evidence="7">Belongs to the binding-protein-dependent transport system permease family.</text>
</comment>
<dbReference type="PANTHER" id="PTHR30151:SF0">
    <property type="entry name" value="ABC TRANSPORTER PERMEASE PROTEIN MJ0413-RELATED"/>
    <property type="match status" value="1"/>
</dbReference>
<reference evidence="9" key="2">
    <citation type="submission" date="2021-04" db="EMBL/GenBank/DDBJ databases">
        <authorList>
            <person name="Gilroy R."/>
        </authorList>
    </citation>
    <scope>NUCLEOTIDE SEQUENCE</scope>
    <source>
        <strain evidence="9">CHK186-1790</strain>
    </source>
</reference>
<dbReference type="EMBL" id="DWWJ01000192">
    <property type="protein sequence ID" value="HJC41940.1"/>
    <property type="molecule type" value="Genomic_DNA"/>
</dbReference>
<keyword evidence="4 7" id="KW-0812">Transmembrane</keyword>